<keyword evidence="4" id="KW-1185">Reference proteome</keyword>
<evidence type="ECO:0000313" key="4">
    <source>
        <dbReference type="Proteomes" id="UP000295258"/>
    </source>
</evidence>
<feature type="region of interest" description="Disordered" evidence="1">
    <location>
        <begin position="1"/>
        <end position="57"/>
    </location>
</feature>
<reference evidence="3 4" key="1">
    <citation type="submission" date="2019-03" db="EMBL/GenBank/DDBJ databases">
        <title>Draft genome sequences of novel Actinobacteria.</title>
        <authorList>
            <person name="Sahin N."/>
            <person name="Ay H."/>
            <person name="Saygin H."/>
        </authorList>
    </citation>
    <scope>NUCLEOTIDE SEQUENCE [LARGE SCALE GENOMIC DNA]</scope>
    <source>
        <strain evidence="3 4">KC310</strain>
    </source>
</reference>
<feature type="compositionally biased region" description="Basic and acidic residues" evidence="1">
    <location>
        <begin position="30"/>
        <end position="41"/>
    </location>
</feature>
<dbReference type="PANTHER" id="PTHR37314">
    <property type="entry name" value="SLR0142 PROTEIN"/>
    <property type="match status" value="1"/>
</dbReference>
<feature type="transmembrane region" description="Helical" evidence="2">
    <location>
        <begin position="130"/>
        <end position="148"/>
    </location>
</feature>
<name>A0A4R4V6Y5_9ACTN</name>
<sequence length="285" mass="29146">MSWRPSTTSTARRRHAPERVGFAGAARSRGVSDCDGGERSRAGGGHGSGARPAGRGGRVRRGLRWFADRLFPPGANPHDTVPALLVLLTVVTGIVDAVSFLGLHGVFAANMTGNIVFLGFALAGEERLSLWGSPVALLSFTAGAWATGRATLRVTDPRRAFVLLTAAHALLVAAALVTVQLAGHREPPGQAALIALLACGMGMQSASVRELAVPDMNTNVLTTTLTALFAESPGRAARRRAAGIAAMFLGALGGAALHVASGPVPALAAATVLLAVVAFAARSAR</sequence>
<keyword evidence="2" id="KW-1133">Transmembrane helix</keyword>
<dbReference type="InterPro" id="IPR010699">
    <property type="entry name" value="DUF1275"/>
</dbReference>
<feature type="transmembrane region" description="Helical" evidence="2">
    <location>
        <begin position="266"/>
        <end position="284"/>
    </location>
</feature>
<dbReference type="Pfam" id="PF06912">
    <property type="entry name" value="DUF1275"/>
    <property type="match status" value="1"/>
</dbReference>
<proteinExistence type="predicted"/>
<feature type="transmembrane region" description="Helical" evidence="2">
    <location>
        <begin position="160"/>
        <end position="183"/>
    </location>
</feature>
<feature type="transmembrane region" description="Helical" evidence="2">
    <location>
        <begin position="80"/>
        <end position="98"/>
    </location>
</feature>
<accession>A0A4R4V6Y5</accession>
<evidence type="ECO:0000313" key="3">
    <source>
        <dbReference type="EMBL" id="TDC97333.1"/>
    </source>
</evidence>
<evidence type="ECO:0000256" key="2">
    <source>
        <dbReference type="SAM" id="Phobius"/>
    </source>
</evidence>
<comment type="caution">
    <text evidence="3">The sequence shown here is derived from an EMBL/GenBank/DDBJ whole genome shotgun (WGS) entry which is preliminary data.</text>
</comment>
<gene>
    <name evidence="3" type="ORF">E1292_37260</name>
</gene>
<organism evidence="3 4">
    <name type="scientific">Nonomuraea deserti</name>
    <dbReference type="NCBI Taxonomy" id="1848322"/>
    <lineage>
        <taxon>Bacteria</taxon>
        <taxon>Bacillati</taxon>
        <taxon>Actinomycetota</taxon>
        <taxon>Actinomycetes</taxon>
        <taxon>Streptosporangiales</taxon>
        <taxon>Streptosporangiaceae</taxon>
        <taxon>Nonomuraea</taxon>
    </lineage>
</organism>
<protein>
    <submittedName>
        <fullName evidence="3">DUF1275 domain-containing protein</fullName>
    </submittedName>
</protein>
<keyword evidence="2" id="KW-0812">Transmembrane</keyword>
<dbReference type="Proteomes" id="UP000295258">
    <property type="component" value="Unassembled WGS sequence"/>
</dbReference>
<dbReference type="PANTHER" id="PTHR37314:SF4">
    <property type="entry name" value="UPF0700 TRANSMEMBRANE PROTEIN YOAK"/>
    <property type="match status" value="1"/>
</dbReference>
<dbReference type="EMBL" id="SMKO01000154">
    <property type="protein sequence ID" value="TDC97333.1"/>
    <property type="molecule type" value="Genomic_DNA"/>
</dbReference>
<feature type="compositionally biased region" description="Polar residues" evidence="1">
    <location>
        <begin position="1"/>
        <end position="10"/>
    </location>
</feature>
<dbReference type="AlphaFoldDB" id="A0A4R4V6Y5"/>
<keyword evidence="2" id="KW-0472">Membrane</keyword>
<evidence type="ECO:0000256" key="1">
    <source>
        <dbReference type="SAM" id="MobiDB-lite"/>
    </source>
</evidence>